<evidence type="ECO:0000313" key="1">
    <source>
        <dbReference type="EMBL" id="CRK89836.1"/>
    </source>
</evidence>
<organism evidence="1 2">
    <name type="scientific">Clunio marinus</name>
    <dbReference type="NCBI Taxonomy" id="568069"/>
    <lineage>
        <taxon>Eukaryota</taxon>
        <taxon>Metazoa</taxon>
        <taxon>Ecdysozoa</taxon>
        <taxon>Arthropoda</taxon>
        <taxon>Hexapoda</taxon>
        <taxon>Insecta</taxon>
        <taxon>Pterygota</taxon>
        <taxon>Neoptera</taxon>
        <taxon>Endopterygota</taxon>
        <taxon>Diptera</taxon>
        <taxon>Nematocera</taxon>
        <taxon>Chironomoidea</taxon>
        <taxon>Chironomidae</taxon>
        <taxon>Clunio</taxon>
    </lineage>
</organism>
<name>A0A1J1HR20_9DIPT</name>
<dbReference type="EMBL" id="CVRI01000014">
    <property type="protein sequence ID" value="CRK89836.1"/>
    <property type="molecule type" value="Genomic_DNA"/>
</dbReference>
<dbReference type="AlphaFoldDB" id="A0A1J1HR20"/>
<gene>
    <name evidence="1" type="ORF">CLUMA_CG003422</name>
</gene>
<evidence type="ECO:0000313" key="2">
    <source>
        <dbReference type="Proteomes" id="UP000183832"/>
    </source>
</evidence>
<sequence length="27" mass="3247">MACPFKVWPFTLTHKLNKKNIKKTLCR</sequence>
<reference evidence="1 2" key="1">
    <citation type="submission" date="2015-04" db="EMBL/GenBank/DDBJ databases">
        <authorList>
            <person name="Syromyatnikov M.Y."/>
            <person name="Popov V.N."/>
        </authorList>
    </citation>
    <scope>NUCLEOTIDE SEQUENCE [LARGE SCALE GENOMIC DNA]</scope>
</reference>
<proteinExistence type="predicted"/>
<keyword evidence="2" id="KW-1185">Reference proteome</keyword>
<protein>
    <submittedName>
        <fullName evidence="1">CLUMA_CG003422, isoform A</fullName>
    </submittedName>
</protein>
<accession>A0A1J1HR20</accession>
<dbReference type="Proteomes" id="UP000183832">
    <property type="component" value="Unassembled WGS sequence"/>
</dbReference>